<protein>
    <submittedName>
        <fullName evidence="1">UDP-N-acetylglucosamine diphosphorylase 2 isoform B</fullName>
    </submittedName>
</protein>
<organism evidence="1 2">
    <name type="scientific">Glycine soja</name>
    <name type="common">Wild soybean</name>
    <dbReference type="NCBI Taxonomy" id="3848"/>
    <lineage>
        <taxon>Eukaryota</taxon>
        <taxon>Viridiplantae</taxon>
        <taxon>Streptophyta</taxon>
        <taxon>Embryophyta</taxon>
        <taxon>Tracheophyta</taxon>
        <taxon>Spermatophyta</taxon>
        <taxon>Magnoliopsida</taxon>
        <taxon>eudicotyledons</taxon>
        <taxon>Gunneridae</taxon>
        <taxon>Pentapetalae</taxon>
        <taxon>rosids</taxon>
        <taxon>fabids</taxon>
        <taxon>Fabales</taxon>
        <taxon>Fabaceae</taxon>
        <taxon>Papilionoideae</taxon>
        <taxon>50 kb inversion clade</taxon>
        <taxon>NPAAA clade</taxon>
        <taxon>indigoferoid/millettioid clade</taxon>
        <taxon>Phaseoleae</taxon>
        <taxon>Glycine</taxon>
        <taxon>Glycine subgen. Soja</taxon>
    </lineage>
</organism>
<sequence length="178" mass="19534">MREPSPVGFEGNDVVPPQALLQRLKDYDQEHAFALCLDLSRIDRIIQCSLRSQGLPVVAIEPVPESSVSTVVERSQEDRERWWKMGLKAIFDGKLAVLLLSGGQVHRTKWTGDASSSPKLPSKLHKNTTIVACVPKKVHIEGAGETGFKISSIEITDAIKAGLDEPIQPEPEVFVPST</sequence>
<proteinExistence type="predicted"/>
<name>A0A445HPI5_GLYSO</name>
<dbReference type="Gene3D" id="3.90.550.10">
    <property type="entry name" value="Spore Coat Polysaccharide Biosynthesis Protein SpsA, Chain A"/>
    <property type="match status" value="1"/>
</dbReference>
<dbReference type="AlphaFoldDB" id="A0A445HPI5"/>
<dbReference type="EMBL" id="QZWG01000012">
    <property type="protein sequence ID" value="RZB75671.1"/>
    <property type="molecule type" value="Genomic_DNA"/>
</dbReference>
<dbReference type="Proteomes" id="UP000289340">
    <property type="component" value="Chromosome 12"/>
</dbReference>
<dbReference type="SUPFAM" id="SSF53448">
    <property type="entry name" value="Nucleotide-diphospho-sugar transferases"/>
    <property type="match status" value="1"/>
</dbReference>
<reference evidence="1 2" key="1">
    <citation type="submission" date="2018-09" db="EMBL/GenBank/DDBJ databases">
        <title>A high-quality reference genome of wild soybean provides a powerful tool to mine soybean genomes.</title>
        <authorList>
            <person name="Xie M."/>
            <person name="Chung C.Y.L."/>
            <person name="Li M.-W."/>
            <person name="Wong F.-L."/>
            <person name="Chan T.-F."/>
            <person name="Lam H.-M."/>
        </authorList>
    </citation>
    <scope>NUCLEOTIDE SEQUENCE [LARGE SCALE GENOMIC DNA]</scope>
    <source>
        <strain evidence="2">cv. W05</strain>
        <tissue evidence="1">Hypocotyl of etiolated seedlings</tissue>
    </source>
</reference>
<accession>A0A445HPI5</accession>
<evidence type="ECO:0000313" key="1">
    <source>
        <dbReference type="EMBL" id="RZB75671.1"/>
    </source>
</evidence>
<gene>
    <name evidence="1" type="ORF">D0Y65_034245</name>
</gene>
<comment type="caution">
    <text evidence="1">The sequence shown here is derived from an EMBL/GenBank/DDBJ whole genome shotgun (WGS) entry which is preliminary data.</text>
</comment>
<dbReference type="InterPro" id="IPR029044">
    <property type="entry name" value="Nucleotide-diphossugar_trans"/>
</dbReference>
<evidence type="ECO:0000313" key="2">
    <source>
        <dbReference type="Proteomes" id="UP000289340"/>
    </source>
</evidence>
<keyword evidence="2" id="KW-1185">Reference proteome</keyword>